<dbReference type="Pfam" id="PF02098">
    <property type="entry name" value="His_binding"/>
    <property type="match status" value="1"/>
</dbReference>
<dbReference type="EMBL" id="GANP01014255">
    <property type="protein sequence ID" value="JAB70213.1"/>
    <property type="molecule type" value="mRNA"/>
</dbReference>
<protein>
    <submittedName>
        <fullName evidence="3">Putative lipocalin-2 1</fullName>
    </submittedName>
</protein>
<keyword evidence="2" id="KW-0732">Signal</keyword>
<dbReference type="InterPro" id="IPR012674">
    <property type="entry name" value="Calycin"/>
</dbReference>
<feature type="compositionally biased region" description="Low complexity" evidence="1">
    <location>
        <begin position="222"/>
        <end position="233"/>
    </location>
</feature>
<name>V5HAS4_IXORI</name>
<dbReference type="SUPFAM" id="SSF50814">
    <property type="entry name" value="Lipocalins"/>
    <property type="match status" value="1"/>
</dbReference>
<feature type="chain" id="PRO_5004735559" evidence="2">
    <location>
        <begin position="20"/>
        <end position="233"/>
    </location>
</feature>
<reference evidence="3" key="1">
    <citation type="journal article" date="2015" name="Sci. Rep.">
        <title>Tissue- and time-dependent transcription in Ixodes ricinus salivary glands and midguts when blood feeding on the vertebrate host.</title>
        <authorList>
            <person name="Kotsyfakis M."/>
            <person name="Schwarz A."/>
            <person name="Erhart J."/>
            <person name="Ribeiro J.M."/>
        </authorList>
    </citation>
    <scope>NUCLEOTIDE SEQUENCE</scope>
    <source>
        <tissue evidence="3">Salivary gland and midgut</tissue>
    </source>
</reference>
<dbReference type="Gene3D" id="2.40.128.20">
    <property type="match status" value="1"/>
</dbReference>
<feature type="signal peptide" evidence="2">
    <location>
        <begin position="1"/>
        <end position="19"/>
    </location>
</feature>
<feature type="region of interest" description="Disordered" evidence="1">
    <location>
        <begin position="202"/>
        <end position="233"/>
    </location>
</feature>
<evidence type="ECO:0000256" key="1">
    <source>
        <dbReference type="SAM" id="MobiDB-lite"/>
    </source>
</evidence>
<organism evidence="3">
    <name type="scientific">Ixodes ricinus</name>
    <name type="common">Common tick</name>
    <name type="synonym">Acarus ricinus</name>
    <dbReference type="NCBI Taxonomy" id="34613"/>
    <lineage>
        <taxon>Eukaryota</taxon>
        <taxon>Metazoa</taxon>
        <taxon>Ecdysozoa</taxon>
        <taxon>Arthropoda</taxon>
        <taxon>Chelicerata</taxon>
        <taxon>Arachnida</taxon>
        <taxon>Acari</taxon>
        <taxon>Parasitiformes</taxon>
        <taxon>Ixodida</taxon>
        <taxon>Ixodoidea</taxon>
        <taxon>Ixodidae</taxon>
        <taxon>Ixodinae</taxon>
        <taxon>Ixodes</taxon>
    </lineage>
</organism>
<dbReference type="AlphaFoldDB" id="V5HAS4"/>
<sequence length="233" mass="26621">MKLLPFFFSLYFLAMLADAKPGEIRIDEEKKYEEYQDIKKALDNTDRRSWMYYRTYSRHTNGGEHICVYARVGEKNEEGNTYNFEQGYTILNEGEKKEVKLALLATTYKTENRPDRKKHNAMKVTKKSGGSNGKGYQLIYSDYGCCDVLRVLEEERGAACELYLHDNCVDQPVPKTCAHLYGNACGTDDSFKKQVYNKNCKNTTEEETPKEPPPEAPESPKETTTTSTLPPGC</sequence>
<accession>V5HAS4</accession>
<evidence type="ECO:0000313" key="3">
    <source>
        <dbReference type="EMBL" id="JAB70213.1"/>
    </source>
</evidence>
<feature type="compositionally biased region" description="Basic and acidic residues" evidence="1">
    <location>
        <begin position="203"/>
        <end position="221"/>
    </location>
</feature>
<proteinExistence type="evidence at transcript level"/>
<dbReference type="GO" id="GO:0043176">
    <property type="term" value="F:amine binding"/>
    <property type="evidence" value="ECO:0007669"/>
    <property type="project" value="InterPro"/>
</dbReference>
<dbReference type="GO" id="GO:0030682">
    <property type="term" value="P:symbiont-mediated perturbation of host defenses"/>
    <property type="evidence" value="ECO:0007669"/>
    <property type="project" value="InterPro"/>
</dbReference>
<dbReference type="InterPro" id="IPR002970">
    <property type="entry name" value="Tick_his-bd"/>
</dbReference>
<evidence type="ECO:0000256" key="2">
    <source>
        <dbReference type="SAM" id="SignalP"/>
    </source>
</evidence>